<evidence type="ECO:0000256" key="1">
    <source>
        <dbReference type="ARBA" id="ARBA00005331"/>
    </source>
</evidence>
<sequence length="218" mass="24046">MARTAWRSDLLAAFAERDAREKAQAPFITEYARLADRAALLSSVSTVQLLPPSDTAETSSTSSSTPLNSKLPPPTPAATAVSTSAAELQALHSNLATFRTDLAASQRDRTTLQAQLTTATSALTLLQRSSAANLQELNKVKNDRYNLEQKVKQRDDESKLNRKMIENLQDEIIALNIQLNIGEQTKSRLKGENEELIARWMALKKDEADAMNKNSKYS</sequence>
<evidence type="ECO:0000259" key="3">
    <source>
        <dbReference type="Pfam" id="PF08614"/>
    </source>
</evidence>
<gene>
    <name evidence="4" type="ORF">DRE_02317</name>
</gene>
<dbReference type="Pfam" id="PF08614">
    <property type="entry name" value="ATG16"/>
    <property type="match status" value="1"/>
</dbReference>
<name>W7I7A1_9PEZI</name>
<dbReference type="EMBL" id="KI966401">
    <property type="protein sequence ID" value="EWC48213.1"/>
    <property type="molecule type" value="Genomic_DNA"/>
</dbReference>
<organism evidence="4 5">
    <name type="scientific">Drechslerella stenobrocha 248</name>
    <dbReference type="NCBI Taxonomy" id="1043628"/>
    <lineage>
        <taxon>Eukaryota</taxon>
        <taxon>Fungi</taxon>
        <taxon>Dikarya</taxon>
        <taxon>Ascomycota</taxon>
        <taxon>Pezizomycotina</taxon>
        <taxon>Orbiliomycetes</taxon>
        <taxon>Orbiliales</taxon>
        <taxon>Orbiliaceae</taxon>
        <taxon>Drechslerella</taxon>
    </lineage>
</organism>
<comment type="similarity">
    <text evidence="1">Belongs to the ATG16 family.</text>
</comment>
<evidence type="ECO:0000256" key="2">
    <source>
        <dbReference type="SAM" id="MobiDB-lite"/>
    </source>
</evidence>
<accession>W7I7A1</accession>
<keyword evidence="5" id="KW-1185">Reference proteome</keyword>
<dbReference type="HOGENOM" id="CLU_082752_0_0_1"/>
<reference evidence="4 5" key="1">
    <citation type="submission" date="2013-05" db="EMBL/GenBank/DDBJ databases">
        <title>Drechslerella stenobrocha genome reveals carnivorous origination and mechanical trapping mechanism of predatory fungi.</title>
        <authorList>
            <person name="Liu X."/>
            <person name="Zhang W."/>
            <person name="Liu K."/>
        </authorList>
    </citation>
    <scope>NUCLEOTIDE SEQUENCE [LARGE SCALE GENOMIC DNA]</scope>
    <source>
        <strain evidence="4 5">248</strain>
    </source>
</reference>
<dbReference type="Proteomes" id="UP000024837">
    <property type="component" value="Unassembled WGS sequence"/>
</dbReference>
<dbReference type="InterPro" id="IPR013923">
    <property type="entry name" value="Autophagy-rel_prot_16_dom"/>
</dbReference>
<evidence type="ECO:0000313" key="5">
    <source>
        <dbReference type="Proteomes" id="UP000024837"/>
    </source>
</evidence>
<dbReference type="AlphaFoldDB" id="W7I7A1"/>
<protein>
    <recommendedName>
        <fullName evidence="3">Autophagy-related protein 16 domain-containing protein</fullName>
    </recommendedName>
</protein>
<dbReference type="Gene3D" id="1.20.5.170">
    <property type="match status" value="1"/>
</dbReference>
<feature type="region of interest" description="Disordered" evidence="2">
    <location>
        <begin position="51"/>
        <end position="79"/>
    </location>
</feature>
<dbReference type="CDD" id="cd22887">
    <property type="entry name" value="Atg16_CCD"/>
    <property type="match status" value="1"/>
</dbReference>
<feature type="domain" description="Autophagy-related protein 16" evidence="3">
    <location>
        <begin position="10"/>
        <end position="212"/>
    </location>
</feature>
<evidence type="ECO:0000313" key="4">
    <source>
        <dbReference type="EMBL" id="EWC48213.1"/>
    </source>
</evidence>
<proteinExistence type="inferred from homology"/>
<dbReference type="OrthoDB" id="8949486at2759"/>
<feature type="compositionally biased region" description="Low complexity" evidence="2">
    <location>
        <begin position="51"/>
        <end position="70"/>
    </location>
</feature>